<protein>
    <submittedName>
        <fullName evidence="1">Uncharacterized protein</fullName>
    </submittedName>
</protein>
<gene>
    <name evidence="1" type="ORF">BDN72DRAFT_959114</name>
</gene>
<evidence type="ECO:0000313" key="1">
    <source>
        <dbReference type="EMBL" id="TFK69984.1"/>
    </source>
</evidence>
<evidence type="ECO:0000313" key="2">
    <source>
        <dbReference type="Proteomes" id="UP000308600"/>
    </source>
</evidence>
<sequence>MNPNNVSIQKEQANQIVQKHFLERGLAVHEVYEIDSHRFSYTARSKSFALDLTSPNSNGSSTYATHSCFLTIAIPEDATITSTKHYHTNPLPVIHQLINKIRTQTEIPILDSTLDTTQSVIPYDFLLSPPTSVPFSRMVPLSEVRGSGNLTEKDIVQVELLLGKLLGQLHSGVQNDWYGLPSTEEPKDPSYSWQETFTLILEELLEDSEKSGDFEFIPFPELRAHLSRAIGSFLFDDVEVPSLVWFTGSEDDIYLTLPSTTPSSTPDGSSTHPPMIAAILPNVAHALWGDPLLESIFLPPHPSDPLKDGYKFGGGSPLLLFERQKTKRIWYTIFLTLLVVRERRGMAVTVQSKKEWAIATLKQCVQDLKDAPTY</sequence>
<dbReference type="Proteomes" id="UP000308600">
    <property type="component" value="Unassembled WGS sequence"/>
</dbReference>
<reference evidence="1 2" key="1">
    <citation type="journal article" date="2019" name="Nat. Ecol. Evol.">
        <title>Megaphylogeny resolves global patterns of mushroom evolution.</title>
        <authorList>
            <person name="Varga T."/>
            <person name="Krizsan K."/>
            <person name="Foldi C."/>
            <person name="Dima B."/>
            <person name="Sanchez-Garcia M."/>
            <person name="Sanchez-Ramirez S."/>
            <person name="Szollosi G.J."/>
            <person name="Szarkandi J.G."/>
            <person name="Papp V."/>
            <person name="Albert L."/>
            <person name="Andreopoulos W."/>
            <person name="Angelini C."/>
            <person name="Antonin V."/>
            <person name="Barry K.W."/>
            <person name="Bougher N.L."/>
            <person name="Buchanan P."/>
            <person name="Buyck B."/>
            <person name="Bense V."/>
            <person name="Catcheside P."/>
            <person name="Chovatia M."/>
            <person name="Cooper J."/>
            <person name="Damon W."/>
            <person name="Desjardin D."/>
            <person name="Finy P."/>
            <person name="Geml J."/>
            <person name="Haridas S."/>
            <person name="Hughes K."/>
            <person name="Justo A."/>
            <person name="Karasinski D."/>
            <person name="Kautmanova I."/>
            <person name="Kiss B."/>
            <person name="Kocsube S."/>
            <person name="Kotiranta H."/>
            <person name="LaButti K.M."/>
            <person name="Lechner B.E."/>
            <person name="Liimatainen K."/>
            <person name="Lipzen A."/>
            <person name="Lukacs Z."/>
            <person name="Mihaltcheva S."/>
            <person name="Morgado L.N."/>
            <person name="Niskanen T."/>
            <person name="Noordeloos M.E."/>
            <person name="Ohm R.A."/>
            <person name="Ortiz-Santana B."/>
            <person name="Ovrebo C."/>
            <person name="Racz N."/>
            <person name="Riley R."/>
            <person name="Savchenko A."/>
            <person name="Shiryaev A."/>
            <person name="Soop K."/>
            <person name="Spirin V."/>
            <person name="Szebenyi C."/>
            <person name="Tomsovsky M."/>
            <person name="Tulloss R.E."/>
            <person name="Uehling J."/>
            <person name="Grigoriev I.V."/>
            <person name="Vagvolgyi C."/>
            <person name="Papp T."/>
            <person name="Martin F.M."/>
            <person name="Miettinen O."/>
            <person name="Hibbett D.S."/>
            <person name="Nagy L.G."/>
        </authorList>
    </citation>
    <scope>NUCLEOTIDE SEQUENCE [LARGE SCALE GENOMIC DNA]</scope>
    <source>
        <strain evidence="1 2">NL-1719</strain>
    </source>
</reference>
<proteinExistence type="predicted"/>
<dbReference type="EMBL" id="ML208320">
    <property type="protein sequence ID" value="TFK69984.1"/>
    <property type="molecule type" value="Genomic_DNA"/>
</dbReference>
<keyword evidence="2" id="KW-1185">Reference proteome</keyword>
<name>A0ACD3AWA4_9AGAR</name>
<organism evidence="1 2">
    <name type="scientific">Pluteus cervinus</name>
    <dbReference type="NCBI Taxonomy" id="181527"/>
    <lineage>
        <taxon>Eukaryota</taxon>
        <taxon>Fungi</taxon>
        <taxon>Dikarya</taxon>
        <taxon>Basidiomycota</taxon>
        <taxon>Agaricomycotina</taxon>
        <taxon>Agaricomycetes</taxon>
        <taxon>Agaricomycetidae</taxon>
        <taxon>Agaricales</taxon>
        <taxon>Pluteineae</taxon>
        <taxon>Pluteaceae</taxon>
        <taxon>Pluteus</taxon>
    </lineage>
</organism>
<accession>A0ACD3AWA4</accession>